<keyword evidence="5" id="KW-1185">Reference proteome</keyword>
<proteinExistence type="inferred from homology"/>
<dbReference type="InterPro" id="IPR000639">
    <property type="entry name" value="Epox_hydrolase-like"/>
</dbReference>
<dbReference type="Proteomes" id="UP001305647">
    <property type="component" value="Unassembled WGS sequence"/>
</dbReference>
<evidence type="ECO:0000313" key="4">
    <source>
        <dbReference type="EMBL" id="KAK4106498.1"/>
    </source>
</evidence>
<dbReference type="InterPro" id="IPR029058">
    <property type="entry name" value="AB_hydrolase_fold"/>
</dbReference>
<feature type="domain" description="AB hydrolase-1" evidence="3">
    <location>
        <begin position="50"/>
        <end position="348"/>
    </location>
</feature>
<protein>
    <submittedName>
        <fullName evidence="4">Alpha/beta-hydrolase</fullName>
    </submittedName>
</protein>
<dbReference type="GO" id="GO:0016787">
    <property type="term" value="F:hydrolase activity"/>
    <property type="evidence" value="ECO:0007669"/>
    <property type="project" value="UniProtKB-KW"/>
</dbReference>
<dbReference type="InterPro" id="IPR000073">
    <property type="entry name" value="AB_hydrolase_1"/>
</dbReference>
<reference evidence="4" key="1">
    <citation type="journal article" date="2023" name="Mol. Phylogenet. Evol.">
        <title>Genome-scale phylogeny and comparative genomics of the fungal order Sordariales.</title>
        <authorList>
            <person name="Hensen N."/>
            <person name="Bonometti L."/>
            <person name="Westerberg I."/>
            <person name="Brannstrom I.O."/>
            <person name="Guillou S."/>
            <person name="Cros-Aarteil S."/>
            <person name="Calhoun S."/>
            <person name="Haridas S."/>
            <person name="Kuo A."/>
            <person name="Mondo S."/>
            <person name="Pangilinan J."/>
            <person name="Riley R."/>
            <person name="LaButti K."/>
            <person name="Andreopoulos B."/>
            <person name="Lipzen A."/>
            <person name="Chen C."/>
            <person name="Yan M."/>
            <person name="Daum C."/>
            <person name="Ng V."/>
            <person name="Clum A."/>
            <person name="Steindorff A."/>
            <person name="Ohm R.A."/>
            <person name="Martin F."/>
            <person name="Silar P."/>
            <person name="Natvig D.O."/>
            <person name="Lalanne C."/>
            <person name="Gautier V."/>
            <person name="Ament-Velasquez S.L."/>
            <person name="Kruys A."/>
            <person name="Hutchinson M.I."/>
            <person name="Powell A.J."/>
            <person name="Barry K."/>
            <person name="Miller A.N."/>
            <person name="Grigoriev I.V."/>
            <person name="Debuchy R."/>
            <person name="Gladieux P."/>
            <person name="Hiltunen Thoren M."/>
            <person name="Johannesson H."/>
        </authorList>
    </citation>
    <scope>NUCLEOTIDE SEQUENCE</scope>
    <source>
        <strain evidence="4">CBS 757.83</strain>
    </source>
</reference>
<name>A0AAN6T6E3_9PEZI</name>
<evidence type="ECO:0000259" key="3">
    <source>
        <dbReference type="Pfam" id="PF12697"/>
    </source>
</evidence>
<evidence type="ECO:0000313" key="5">
    <source>
        <dbReference type="Proteomes" id="UP001305647"/>
    </source>
</evidence>
<evidence type="ECO:0000256" key="1">
    <source>
        <dbReference type="ARBA" id="ARBA00022801"/>
    </source>
</evidence>
<sequence length="368" mass="40665">MAATKLDKLTPTDPRVSHHTYTIPNSPHKTTYHYLIAEPASTYPPVATALLLHGFPDLAFGWRYQVPYLASLGLRVVVPDMVGYGGSDAPLGDGDGDGDGDDGHGHLAAYSYRRVVGDLAALVAHVQRGTALEGRRIVLGGHDWGGQVAWRFALWRPEMLRCVVSVCTPFSAVNRVYMSKREMVEKRLPSFGYQVQFEGGEVDEAVVGREKIRAFLGVMFGARRDDGRGVMDMARGVALELLEAGRIGLSPLLSREEVEYYVDEYARKGMGGPLCWYKTTEVNYEEERELLKEGRIRVTVPSLMVVAKRDAALPPALSANMGKWFDNLVTREVDAGHWALWQTPAEINQHIGEFLGGILKDQPPKASI</sequence>
<reference evidence="4" key="2">
    <citation type="submission" date="2023-05" db="EMBL/GenBank/DDBJ databases">
        <authorList>
            <consortium name="Lawrence Berkeley National Laboratory"/>
            <person name="Steindorff A."/>
            <person name="Hensen N."/>
            <person name="Bonometti L."/>
            <person name="Westerberg I."/>
            <person name="Brannstrom I.O."/>
            <person name="Guillou S."/>
            <person name="Cros-Aarteil S."/>
            <person name="Calhoun S."/>
            <person name="Haridas S."/>
            <person name="Kuo A."/>
            <person name="Mondo S."/>
            <person name="Pangilinan J."/>
            <person name="Riley R."/>
            <person name="Labutti K."/>
            <person name="Andreopoulos B."/>
            <person name="Lipzen A."/>
            <person name="Chen C."/>
            <person name="Yanf M."/>
            <person name="Daum C."/>
            <person name="Ng V."/>
            <person name="Clum A."/>
            <person name="Ohm R."/>
            <person name="Martin F."/>
            <person name="Silar P."/>
            <person name="Natvig D."/>
            <person name="Lalanne C."/>
            <person name="Gautier V."/>
            <person name="Ament-Velasquez S.L."/>
            <person name="Kruys A."/>
            <person name="Hutchinson M.I."/>
            <person name="Powell A.J."/>
            <person name="Barry K."/>
            <person name="Miller A.N."/>
            <person name="Grigoriev I.V."/>
            <person name="Debuchy R."/>
            <person name="Gladieux P."/>
            <person name="Thoren M.H."/>
            <person name="Johannesson H."/>
        </authorList>
    </citation>
    <scope>NUCLEOTIDE SEQUENCE</scope>
    <source>
        <strain evidence="4">CBS 757.83</strain>
    </source>
</reference>
<accession>A0AAN6T6E3</accession>
<gene>
    <name evidence="4" type="ORF">N658DRAFT_415383</name>
</gene>
<comment type="caution">
    <text evidence="4">The sequence shown here is derived from an EMBL/GenBank/DDBJ whole genome shotgun (WGS) entry which is preliminary data.</text>
</comment>
<keyword evidence="1" id="KW-0378">Hydrolase</keyword>
<dbReference type="Gene3D" id="3.40.50.1820">
    <property type="entry name" value="alpha/beta hydrolase"/>
    <property type="match status" value="1"/>
</dbReference>
<dbReference type="Pfam" id="PF12697">
    <property type="entry name" value="Abhydrolase_6"/>
    <property type="match status" value="1"/>
</dbReference>
<dbReference type="EMBL" id="MU863624">
    <property type="protein sequence ID" value="KAK4106498.1"/>
    <property type="molecule type" value="Genomic_DNA"/>
</dbReference>
<evidence type="ECO:0000256" key="2">
    <source>
        <dbReference type="ARBA" id="ARBA00038334"/>
    </source>
</evidence>
<dbReference type="AlphaFoldDB" id="A0AAN6T6E3"/>
<dbReference type="PANTHER" id="PTHR43329">
    <property type="entry name" value="EPOXIDE HYDROLASE"/>
    <property type="match status" value="1"/>
</dbReference>
<dbReference type="SUPFAM" id="SSF53474">
    <property type="entry name" value="alpha/beta-Hydrolases"/>
    <property type="match status" value="1"/>
</dbReference>
<dbReference type="PRINTS" id="PR00412">
    <property type="entry name" value="EPOXHYDRLASE"/>
</dbReference>
<comment type="similarity">
    <text evidence="2">Belongs to the AB hydrolase superfamily. Epoxide hydrolase family.</text>
</comment>
<organism evidence="4 5">
    <name type="scientific">Parathielavia hyrcaniae</name>
    <dbReference type="NCBI Taxonomy" id="113614"/>
    <lineage>
        <taxon>Eukaryota</taxon>
        <taxon>Fungi</taxon>
        <taxon>Dikarya</taxon>
        <taxon>Ascomycota</taxon>
        <taxon>Pezizomycotina</taxon>
        <taxon>Sordariomycetes</taxon>
        <taxon>Sordariomycetidae</taxon>
        <taxon>Sordariales</taxon>
        <taxon>Chaetomiaceae</taxon>
        <taxon>Parathielavia</taxon>
    </lineage>
</organism>